<proteinExistence type="predicted"/>
<reference evidence="3" key="1">
    <citation type="submission" date="2022-10" db="EMBL/GenBank/DDBJ databases">
        <title>Characterization and whole genome sequencing of a new Roseateles species, isolated from fresh water.</title>
        <authorList>
            <person name="Guliayeva D.Y."/>
            <person name="Akhremchuk A.E."/>
            <person name="Sikolenko M.A."/>
            <person name="Valentovich L.N."/>
            <person name="Sidarenka A.V."/>
        </authorList>
    </citation>
    <scope>NUCLEOTIDE SEQUENCE</scope>
    <source>
        <strain evidence="3">BIM B-1768</strain>
    </source>
</reference>
<dbReference type="RefSeq" id="WP_261756665.1">
    <property type="nucleotide sequence ID" value="NZ_CP104562.2"/>
</dbReference>
<gene>
    <name evidence="3" type="ORF">N4261_18080</name>
</gene>
<name>A0ABY6B050_9BURK</name>
<feature type="region of interest" description="Disordered" evidence="1">
    <location>
        <begin position="270"/>
        <end position="315"/>
    </location>
</feature>
<evidence type="ECO:0000256" key="1">
    <source>
        <dbReference type="SAM" id="MobiDB-lite"/>
    </source>
</evidence>
<dbReference type="EMBL" id="CP104562">
    <property type="protein sequence ID" value="UXH76923.1"/>
    <property type="molecule type" value="Genomic_DNA"/>
</dbReference>
<evidence type="ECO:0000313" key="3">
    <source>
        <dbReference type="EMBL" id="UXH76923.1"/>
    </source>
</evidence>
<keyword evidence="2" id="KW-0732">Signal</keyword>
<feature type="signal peptide" evidence="2">
    <location>
        <begin position="1"/>
        <end position="23"/>
    </location>
</feature>
<dbReference type="Pfam" id="PF03783">
    <property type="entry name" value="CsgG"/>
    <property type="match status" value="1"/>
</dbReference>
<feature type="compositionally biased region" description="Low complexity" evidence="1">
    <location>
        <begin position="272"/>
        <end position="315"/>
    </location>
</feature>
<feature type="chain" id="PRO_5047154912" evidence="2">
    <location>
        <begin position="24"/>
        <end position="315"/>
    </location>
</feature>
<sequence length="315" mass="31999">MPATTLARSVLKSALVLSPLLLAGCLATAPTMGENKGTVSGAAGGAQAENQNSKLEHCDETLGTLAMFEDPQAPWWSQMRERQLGSTLPVLRLMVQQSNCFVIVERGKAFANMERERALMQSGETRAGSNFGQGQIVAADYTMSPEIQFAGKTGGAGGGIGTGAIGLITAVAANMSQNEASTTLLLVDNRSGVQIAAAEGTGKNFDFGFFGGSLFGNSAVAGGAYAKTPAGKVVTAAFADSFNQMVKALRNYKAQQVKGGLGTGGRLGVSGGSTAASKEADQQAAPAATPTKKPAAAAKPKTTTKSTPATGTGTK</sequence>
<keyword evidence="4" id="KW-1185">Reference proteome</keyword>
<protein>
    <submittedName>
        <fullName evidence="3">Peptidoglycan-binding protein</fullName>
    </submittedName>
</protein>
<evidence type="ECO:0000256" key="2">
    <source>
        <dbReference type="SAM" id="SignalP"/>
    </source>
</evidence>
<organism evidence="3 4">
    <name type="scientific">Roseateles amylovorans</name>
    <dbReference type="NCBI Taxonomy" id="2978473"/>
    <lineage>
        <taxon>Bacteria</taxon>
        <taxon>Pseudomonadati</taxon>
        <taxon>Pseudomonadota</taxon>
        <taxon>Betaproteobacteria</taxon>
        <taxon>Burkholderiales</taxon>
        <taxon>Sphaerotilaceae</taxon>
        <taxon>Roseateles</taxon>
    </lineage>
</organism>
<dbReference type="Proteomes" id="UP001064933">
    <property type="component" value="Chromosome"/>
</dbReference>
<accession>A0ABY6B050</accession>
<dbReference type="InterPro" id="IPR005534">
    <property type="entry name" value="Curli_assmbl/transp-comp_CsgG"/>
</dbReference>
<evidence type="ECO:0000313" key="4">
    <source>
        <dbReference type="Proteomes" id="UP001064933"/>
    </source>
</evidence>